<dbReference type="EMBL" id="BSUZ01000001">
    <property type="protein sequence ID" value="GMA85176.1"/>
    <property type="molecule type" value="Genomic_DNA"/>
</dbReference>
<feature type="compositionally biased region" description="Gly residues" evidence="1">
    <location>
        <begin position="233"/>
        <end position="248"/>
    </location>
</feature>
<sequence length="262" mass="26257">MAAEPAAAEPAATEPAATEPAATEAPATEAPATEAPATEAPATEAPATEAPATEAPATEAPAETPRPAVPSPAAVRPGPRPTPAAVPRRPADRVDAPPAAAPAAAEPTGHVTSLAEAERFGRVADDGTVFVQAPDGGEREVGSYPGASPQEALAYFARKYDEVLSQVDLFVQRLTSTDVPPGEIDTGTAHLREPATDLHAVGDLAALDARVAEAHRAGEAAALAGRRRAVEGPGEGPRGARAGGGRGRVAGRHPARAHAVAC</sequence>
<name>A0ABQ6JEG6_9ACTN</name>
<dbReference type="Proteomes" id="UP001157017">
    <property type="component" value="Unassembled WGS sequence"/>
</dbReference>
<gene>
    <name evidence="2" type="ORF">GCM10025868_04260</name>
</gene>
<accession>A0ABQ6JEG6</accession>
<evidence type="ECO:0000313" key="2">
    <source>
        <dbReference type="EMBL" id="GMA85176.1"/>
    </source>
</evidence>
<feature type="compositionally biased region" description="Low complexity" evidence="1">
    <location>
        <begin position="1"/>
        <end position="77"/>
    </location>
</feature>
<feature type="region of interest" description="Disordered" evidence="1">
    <location>
        <begin position="221"/>
        <end position="262"/>
    </location>
</feature>
<evidence type="ECO:0000313" key="3">
    <source>
        <dbReference type="Proteomes" id="UP001157017"/>
    </source>
</evidence>
<protein>
    <recommendedName>
        <fullName evidence="4">DUF349 domain-containing protein</fullName>
    </recommendedName>
</protein>
<evidence type="ECO:0000256" key="1">
    <source>
        <dbReference type="SAM" id="MobiDB-lite"/>
    </source>
</evidence>
<organism evidence="2 3">
    <name type="scientific">Angustibacter aerolatus</name>
    <dbReference type="NCBI Taxonomy" id="1162965"/>
    <lineage>
        <taxon>Bacteria</taxon>
        <taxon>Bacillati</taxon>
        <taxon>Actinomycetota</taxon>
        <taxon>Actinomycetes</taxon>
        <taxon>Kineosporiales</taxon>
        <taxon>Kineosporiaceae</taxon>
    </lineage>
</organism>
<comment type="caution">
    <text evidence="2">The sequence shown here is derived from an EMBL/GenBank/DDBJ whole genome shotgun (WGS) entry which is preliminary data.</text>
</comment>
<proteinExistence type="predicted"/>
<reference evidence="3" key="1">
    <citation type="journal article" date="2019" name="Int. J. Syst. Evol. Microbiol.">
        <title>The Global Catalogue of Microorganisms (GCM) 10K type strain sequencing project: providing services to taxonomists for standard genome sequencing and annotation.</title>
        <authorList>
            <consortium name="The Broad Institute Genomics Platform"/>
            <consortium name="The Broad Institute Genome Sequencing Center for Infectious Disease"/>
            <person name="Wu L."/>
            <person name="Ma J."/>
        </authorList>
    </citation>
    <scope>NUCLEOTIDE SEQUENCE [LARGE SCALE GENOMIC DNA]</scope>
    <source>
        <strain evidence="3">NBRC 108730</strain>
    </source>
</reference>
<feature type="region of interest" description="Disordered" evidence="1">
    <location>
        <begin position="1"/>
        <end position="110"/>
    </location>
</feature>
<keyword evidence="3" id="KW-1185">Reference proteome</keyword>
<evidence type="ECO:0008006" key="4">
    <source>
        <dbReference type="Google" id="ProtNLM"/>
    </source>
</evidence>
<feature type="compositionally biased region" description="Low complexity" evidence="1">
    <location>
        <begin position="96"/>
        <end position="105"/>
    </location>
</feature>